<keyword evidence="1" id="KW-0217">Developmental protein</keyword>
<sequence length="774" mass="85906">MMRGTLVILLALCITAFCCRAIGRRAYLPPSVVPPLCRDEGILAYDGAPPSPFGVELNDSIGHMQDLMDSGCSNKLGRYLCTAHFPRLNLIRQGVDSESVYLRPCAELCRTIWRDCRPTARQLRVERTPEFECNKYFPLMKKWQCLSDLFPPNQPSNWITAVSRHSVEKASVRYLSPASTTQAIRIRFTNDTSSAVEREIFHLVDPEQGPPVRTIEIFPLWNPGSYSIEITALNDFGEGTTTIANIPAYEDAPNDVPDDHGGHCENITVPLCQSDIGYTKTSMPNFLHHQKQDDAGMEVHQFYPLVKVQCSPFIKTFLCSLYTPECTDGASRPLQPCRELCGLAKDGCEELMNNFGFAWPEHLVCENFPSFSEGHECYLGDASVNVTDDTHSVEDVPLCEDITLPLCRDIGYTKTSMPNILGHQTQDEAGLEVHQFFPLVKVQCSPFLKTLLCAVYTPQCTDGEKRPLLPCRELCAQARDGCEELMNDFGFAWPQSLACENFPSFSEGNDCYIGEGGVPQQCEDITVPMCMSDIGYTKTAMPNIFGHQLQDEAGLEIHQFWPLVEIGCSSFLKTLLCAVYTPECTEGSNSPNQPCRELCVPARDGCEGLIRAYGFSWPDSLMCENLPSFAEGNDCFLGGVPVTDTQPHERCQDITVSMCRSDVGYNYTAMPNPIGHQLQSDAELQLQTFVPLMQYGCSPHAGSFLCAMYLPLCDTSSGAQVLPCRELCDSVRRNCSTVLHEFGFSWPESLVCENLPSRNSGSTCYLGGMAKVRG</sequence>
<dbReference type="PANTHER" id="PTHR11309">
    <property type="entry name" value="FRIZZLED"/>
    <property type="match status" value="1"/>
</dbReference>
<keyword evidence="6" id="KW-1185">Reference proteome</keyword>
<feature type="disulfide bond" evidence="3">
    <location>
        <begin position="341"/>
        <end position="365"/>
    </location>
</feature>
<comment type="caution">
    <text evidence="3">Lacks conserved residue(s) required for the propagation of feature annotation.</text>
</comment>
<dbReference type="Proteomes" id="UP000694845">
    <property type="component" value="Unplaced"/>
</dbReference>
<dbReference type="Gene3D" id="1.10.2000.10">
    <property type="entry name" value="Frizzled cysteine-rich domain"/>
    <property type="match status" value="5"/>
</dbReference>
<dbReference type="InterPro" id="IPR020067">
    <property type="entry name" value="Frizzled_dom"/>
</dbReference>
<evidence type="ECO:0000313" key="6">
    <source>
        <dbReference type="Proteomes" id="UP000694845"/>
    </source>
</evidence>
<proteinExistence type="predicted"/>
<feature type="disulfide bond" evidence="3">
    <location>
        <begin position="399"/>
        <end position="460"/>
    </location>
</feature>
<feature type="disulfide bond" evidence="3">
    <location>
        <begin position="697"/>
        <end position="735"/>
    </location>
</feature>
<dbReference type="GO" id="GO:0035567">
    <property type="term" value="P:non-canonical Wnt signaling pathway"/>
    <property type="evidence" value="ECO:0007669"/>
    <property type="project" value="TreeGrafter"/>
</dbReference>
<dbReference type="SMART" id="SM00063">
    <property type="entry name" value="FRI"/>
    <property type="match status" value="4"/>
</dbReference>
<feature type="domain" description="FZ" evidence="5">
    <location>
        <begin position="259"/>
        <end position="380"/>
    </location>
</feature>
<evidence type="ECO:0000256" key="1">
    <source>
        <dbReference type="ARBA" id="ARBA00022473"/>
    </source>
</evidence>
<dbReference type="RefSeq" id="XP_022110343.1">
    <property type="nucleotide sequence ID" value="XM_022254651.1"/>
</dbReference>
<dbReference type="KEGG" id="aplc:110989936"/>
<dbReference type="GeneID" id="110989936"/>
<dbReference type="AlphaFoldDB" id="A0A8B7ZXS3"/>
<feature type="disulfide bond" evidence="3">
    <location>
        <begin position="568"/>
        <end position="606"/>
    </location>
</feature>
<feature type="disulfide bond" evidence="3">
    <location>
        <begin position="407"/>
        <end position="453"/>
    </location>
</feature>
<dbReference type="GO" id="GO:0042813">
    <property type="term" value="F:Wnt receptor activity"/>
    <property type="evidence" value="ECO:0007669"/>
    <property type="project" value="TreeGrafter"/>
</dbReference>
<dbReference type="GO" id="GO:0060070">
    <property type="term" value="P:canonical Wnt signaling pathway"/>
    <property type="evidence" value="ECO:0007669"/>
    <property type="project" value="TreeGrafter"/>
</dbReference>
<keyword evidence="4" id="KW-0732">Signal</keyword>
<gene>
    <name evidence="7" type="primary">LOC110989936</name>
</gene>
<dbReference type="GO" id="GO:0005886">
    <property type="term" value="C:plasma membrane"/>
    <property type="evidence" value="ECO:0007669"/>
    <property type="project" value="TreeGrafter"/>
</dbReference>
<evidence type="ECO:0000256" key="2">
    <source>
        <dbReference type="ARBA" id="ARBA00023157"/>
    </source>
</evidence>
<feature type="chain" id="PRO_5034923978" evidence="4">
    <location>
        <begin position="22"/>
        <end position="774"/>
    </location>
</feature>
<evidence type="ECO:0000256" key="3">
    <source>
        <dbReference type="PROSITE-ProRule" id="PRU00090"/>
    </source>
</evidence>
<dbReference type="InterPro" id="IPR015526">
    <property type="entry name" value="Frizzled/SFRP"/>
</dbReference>
<feature type="disulfide bond" evidence="3">
    <location>
        <begin position="310"/>
        <end position="348"/>
    </location>
</feature>
<feature type="domain" description="FZ" evidence="5">
    <location>
        <begin position="394"/>
        <end position="525"/>
    </location>
</feature>
<keyword evidence="2 3" id="KW-1015">Disulfide bond</keyword>
<dbReference type="Pfam" id="PF01392">
    <property type="entry name" value="Fz"/>
    <property type="match status" value="4"/>
</dbReference>
<accession>A0A8B7ZXS3</accession>
<feature type="disulfide bond" evidence="3">
    <location>
        <begin position="728"/>
        <end position="752"/>
    </location>
</feature>
<dbReference type="OrthoDB" id="10053709at2759"/>
<feature type="disulfide bond" evidence="3">
    <location>
        <begin position="444"/>
        <end position="482"/>
    </location>
</feature>
<feature type="domain" description="FZ" evidence="5">
    <location>
        <begin position="646"/>
        <end position="767"/>
    </location>
</feature>
<feature type="disulfide bond" evidence="3">
    <location>
        <begin position="599"/>
        <end position="623"/>
    </location>
</feature>
<evidence type="ECO:0000259" key="5">
    <source>
        <dbReference type="PROSITE" id="PS50038"/>
    </source>
</evidence>
<dbReference type="PANTHER" id="PTHR11309:SF47">
    <property type="entry name" value="FRIZZLED"/>
    <property type="match status" value="1"/>
</dbReference>
<dbReference type="GO" id="GO:0017147">
    <property type="term" value="F:Wnt-protein binding"/>
    <property type="evidence" value="ECO:0007669"/>
    <property type="project" value="TreeGrafter"/>
</dbReference>
<dbReference type="InterPro" id="IPR036790">
    <property type="entry name" value="Frizzled_dom_sf"/>
</dbReference>
<organism evidence="6 7">
    <name type="scientific">Acanthaster planci</name>
    <name type="common">Crown-of-thorns starfish</name>
    <dbReference type="NCBI Taxonomy" id="133434"/>
    <lineage>
        <taxon>Eukaryota</taxon>
        <taxon>Metazoa</taxon>
        <taxon>Echinodermata</taxon>
        <taxon>Eleutherozoa</taxon>
        <taxon>Asterozoa</taxon>
        <taxon>Asteroidea</taxon>
        <taxon>Valvatacea</taxon>
        <taxon>Valvatida</taxon>
        <taxon>Acanthasteridae</taxon>
        <taxon>Acanthaster</taxon>
    </lineage>
</organism>
<evidence type="ECO:0000313" key="7">
    <source>
        <dbReference type="RefSeq" id="XP_022110343.1"/>
    </source>
</evidence>
<reference evidence="7" key="1">
    <citation type="submission" date="2025-08" db="UniProtKB">
        <authorList>
            <consortium name="RefSeq"/>
        </authorList>
    </citation>
    <scope>IDENTIFICATION</scope>
</reference>
<protein>
    <submittedName>
        <fullName evidence="7">Uncharacterized protein LOC110989936</fullName>
    </submittedName>
</protein>
<feature type="signal peptide" evidence="4">
    <location>
        <begin position="1"/>
        <end position="21"/>
    </location>
</feature>
<feature type="disulfide bond" evidence="3">
    <location>
        <begin position="475"/>
        <end position="499"/>
    </location>
</feature>
<dbReference type="OMA" id="QCEDITV"/>
<name>A0A8B7ZXS3_ACAPL</name>
<dbReference type="SUPFAM" id="SSF63501">
    <property type="entry name" value="Frizzled cysteine-rich domain"/>
    <property type="match status" value="5"/>
</dbReference>
<evidence type="ECO:0000256" key="4">
    <source>
        <dbReference type="SAM" id="SignalP"/>
    </source>
</evidence>
<feature type="domain" description="FZ" evidence="5">
    <location>
        <begin position="522"/>
        <end position="654"/>
    </location>
</feature>
<dbReference type="PROSITE" id="PS50038">
    <property type="entry name" value="FZ"/>
    <property type="match status" value="4"/>
</dbReference>